<dbReference type="InterPro" id="IPR036398">
    <property type="entry name" value="CA_dom_sf"/>
</dbReference>
<evidence type="ECO:0000256" key="3">
    <source>
        <dbReference type="ARBA" id="ARBA00022723"/>
    </source>
</evidence>
<dbReference type="CDD" id="cd00326">
    <property type="entry name" value="alpha_CA"/>
    <property type="match status" value="1"/>
</dbReference>
<feature type="chain" id="PRO_5043416032" description="carbonic anhydrase" evidence="8">
    <location>
        <begin position="28"/>
        <end position="322"/>
    </location>
</feature>
<proteinExistence type="inferred from homology"/>
<dbReference type="Pfam" id="PF00194">
    <property type="entry name" value="Carb_anhydrase"/>
    <property type="match status" value="1"/>
</dbReference>
<evidence type="ECO:0000256" key="1">
    <source>
        <dbReference type="ARBA" id="ARBA00010718"/>
    </source>
</evidence>
<sequence length="322" mass="36562">MAGAYTHLNVLIKWLIVASYFVGQVDADAVGWNYDRKRGGPDAWKKSYPDCAGLLQSPINIVTKDAVYHHKLQYININNYSITDGVKMKLENKDGHTAEVVLKGKSIYIQEGSLPDVYKLEQFHFHWGAEDGRGSEHSIDGKFSPMELHLVHYQHHLGNVTAASTHPFGLAVFAFLFKVVPRDNNKLNHLLRYFPLIDNPNTHVDIETFALRDILPAFDNLDFYRYDGSLTTPPCSESVIWSVAVENIEISKKQLNQFRNLSDDNHARLVDDFRPIQLEHSRLITTTLRVANINDGSKVTACLLVLSLSLLSVLFYHLLYLL</sequence>
<dbReference type="Gene3D" id="3.10.200.10">
    <property type="entry name" value="Alpha carbonic anhydrase"/>
    <property type="match status" value="1"/>
</dbReference>
<dbReference type="SUPFAM" id="SSF51069">
    <property type="entry name" value="Carbonic anhydrase"/>
    <property type="match status" value="1"/>
</dbReference>
<dbReference type="PANTHER" id="PTHR18952">
    <property type="entry name" value="CARBONIC ANHYDRASE"/>
    <property type="match status" value="1"/>
</dbReference>
<dbReference type="EC" id="4.2.1.1" evidence="2"/>
<dbReference type="Proteomes" id="UP001497497">
    <property type="component" value="Unassembled WGS sequence"/>
</dbReference>
<evidence type="ECO:0000313" key="10">
    <source>
        <dbReference type="EMBL" id="CAL1536055.1"/>
    </source>
</evidence>
<evidence type="ECO:0000256" key="6">
    <source>
        <dbReference type="ARBA" id="ARBA00048348"/>
    </source>
</evidence>
<comment type="caution">
    <text evidence="10">The sequence shown here is derived from an EMBL/GenBank/DDBJ whole genome shotgun (WGS) entry which is preliminary data.</text>
</comment>
<feature type="domain" description="Alpha-carbonic anhydrase" evidence="9">
    <location>
        <begin position="30"/>
        <end position="288"/>
    </location>
</feature>
<feature type="signal peptide" evidence="8">
    <location>
        <begin position="1"/>
        <end position="27"/>
    </location>
</feature>
<keyword evidence="4" id="KW-0862">Zinc</keyword>
<dbReference type="GO" id="GO:0008270">
    <property type="term" value="F:zinc ion binding"/>
    <property type="evidence" value="ECO:0007669"/>
    <property type="project" value="InterPro"/>
</dbReference>
<evidence type="ECO:0000256" key="4">
    <source>
        <dbReference type="ARBA" id="ARBA00022833"/>
    </source>
</evidence>
<evidence type="ECO:0000259" key="9">
    <source>
        <dbReference type="PROSITE" id="PS51144"/>
    </source>
</evidence>
<keyword evidence="7" id="KW-0812">Transmembrane</keyword>
<feature type="transmembrane region" description="Helical" evidence="7">
    <location>
        <begin position="299"/>
        <end position="319"/>
    </location>
</feature>
<gene>
    <name evidence="10" type="ORF">GSLYS_00009968001</name>
</gene>
<dbReference type="EMBL" id="CAXITT010000219">
    <property type="protein sequence ID" value="CAL1536055.1"/>
    <property type="molecule type" value="Genomic_DNA"/>
</dbReference>
<dbReference type="PROSITE" id="PS51144">
    <property type="entry name" value="ALPHA_CA_2"/>
    <property type="match status" value="1"/>
</dbReference>
<evidence type="ECO:0000256" key="8">
    <source>
        <dbReference type="SAM" id="SignalP"/>
    </source>
</evidence>
<dbReference type="GO" id="GO:0004089">
    <property type="term" value="F:carbonate dehydratase activity"/>
    <property type="evidence" value="ECO:0007669"/>
    <property type="project" value="UniProtKB-EC"/>
</dbReference>
<dbReference type="InterPro" id="IPR001148">
    <property type="entry name" value="CA_dom"/>
</dbReference>
<evidence type="ECO:0000313" key="11">
    <source>
        <dbReference type="Proteomes" id="UP001497497"/>
    </source>
</evidence>
<keyword evidence="11" id="KW-1185">Reference proteome</keyword>
<keyword evidence="8" id="KW-0732">Signal</keyword>
<keyword evidence="7" id="KW-0472">Membrane</keyword>
<organism evidence="10 11">
    <name type="scientific">Lymnaea stagnalis</name>
    <name type="common">Great pond snail</name>
    <name type="synonym">Helix stagnalis</name>
    <dbReference type="NCBI Taxonomy" id="6523"/>
    <lineage>
        <taxon>Eukaryota</taxon>
        <taxon>Metazoa</taxon>
        <taxon>Spiralia</taxon>
        <taxon>Lophotrochozoa</taxon>
        <taxon>Mollusca</taxon>
        <taxon>Gastropoda</taxon>
        <taxon>Heterobranchia</taxon>
        <taxon>Euthyneura</taxon>
        <taxon>Panpulmonata</taxon>
        <taxon>Hygrophila</taxon>
        <taxon>Lymnaeoidea</taxon>
        <taxon>Lymnaeidae</taxon>
        <taxon>Lymnaea</taxon>
    </lineage>
</organism>
<keyword evidence="5" id="KW-0456">Lyase</keyword>
<comment type="similarity">
    <text evidence="1">Belongs to the alpha-carbonic anhydrase family.</text>
</comment>
<evidence type="ECO:0000256" key="5">
    <source>
        <dbReference type="ARBA" id="ARBA00023239"/>
    </source>
</evidence>
<keyword evidence="3" id="KW-0479">Metal-binding</keyword>
<keyword evidence="7" id="KW-1133">Transmembrane helix</keyword>
<dbReference type="AlphaFoldDB" id="A0AAV2HR91"/>
<evidence type="ECO:0000256" key="2">
    <source>
        <dbReference type="ARBA" id="ARBA00012925"/>
    </source>
</evidence>
<name>A0AAV2HR91_LYMST</name>
<evidence type="ECO:0000256" key="7">
    <source>
        <dbReference type="SAM" id="Phobius"/>
    </source>
</evidence>
<accession>A0AAV2HR91</accession>
<dbReference type="SMART" id="SM01057">
    <property type="entry name" value="Carb_anhydrase"/>
    <property type="match status" value="1"/>
</dbReference>
<dbReference type="InterPro" id="IPR023561">
    <property type="entry name" value="Carbonic_anhydrase_a-class"/>
</dbReference>
<protein>
    <recommendedName>
        <fullName evidence="2">carbonic anhydrase</fullName>
        <ecNumber evidence="2">4.2.1.1</ecNumber>
    </recommendedName>
</protein>
<reference evidence="10 11" key="1">
    <citation type="submission" date="2024-04" db="EMBL/GenBank/DDBJ databases">
        <authorList>
            <consortium name="Genoscope - CEA"/>
            <person name="William W."/>
        </authorList>
    </citation>
    <scope>NUCLEOTIDE SEQUENCE [LARGE SCALE GENOMIC DNA]</scope>
</reference>
<comment type="catalytic activity">
    <reaction evidence="6">
        <text>hydrogencarbonate + H(+) = CO2 + H2O</text>
        <dbReference type="Rhea" id="RHEA:10748"/>
        <dbReference type="ChEBI" id="CHEBI:15377"/>
        <dbReference type="ChEBI" id="CHEBI:15378"/>
        <dbReference type="ChEBI" id="CHEBI:16526"/>
        <dbReference type="ChEBI" id="CHEBI:17544"/>
        <dbReference type="EC" id="4.2.1.1"/>
    </reaction>
</comment>
<dbReference type="PANTHER" id="PTHR18952:SF265">
    <property type="entry name" value="CARBONIC ANHYDRASE"/>
    <property type="match status" value="1"/>
</dbReference>